<feature type="compositionally biased region" description="Polar residues" evidence="1">
    <location>
        <begin position="282"/>
        <end position="294"/>
    </location>
</feature>
<dbReference type="Pfam" id="PF11348">
    <property type="entry name" value="DUF3150"/>
    <property type="match status" value="1"/>
</dbReference>
<organism evidence="2 3">
    <name type="scientific">Photobacterium leiognathi lrivu.4.1</name>
    <dbReference type="NCBI Taxonomy" id="1248232"/>
    <lineage>
        <taxon>Bacteria</taxon>
        <taxon>Pseudomonadati</taxon>
        <taxon>Pseudomonadota</taxon>
        <taxon>Gammaproteobacteria</taxon>
        <taxon>Vibrionales</taxon>
        <taxon>Vibrionaceae</taxon>
        <taxon>Photobacterium</taxon>
    </lineage>
</organism>
<evidence type="ECO:0000313" key="2">
    <source>
        <dbReference type="EMBL" id="GAD28581.1"/>
    </source>
</evidence>
<evidence type="ECO:0000256" key="1">
    <source>
        <dbReference type="SAM" id="MobiDB-lite"/>
    </source>
</evidence>
<accession>V5F5C0</accession>
<evidence type="ECO:0000313" key="3">
    <source>
        <dbReference type="Proteomes" id="UP000030675"/>
    </source>
</evidence>
<dbReference type="InterPro" id="IPR021496">
    <property type="entry name" value="DUF3150"/>
</dbReference>
<dbReference type="HOGENOM" id="CLU_053103_0_0_6"/>
<dbReference type="EMBL" id="DF196808">
    <property type="protein sequence ID" value="GAD28581.1"/>
    <property type="molecule type" value="Genomic_DNA"/>
</dbReference>
<sequence>MTSSNSALNVLNDVIAVNLHVSIWTGRKMLEDSDLSLSGEAPPREIINLGSKHTTDPKALKVFHTLKRRAERLCLSVGIPFLGGYAIPTSKADDVAKELAKIMVQFEVEKQKYLQKHADIQDDWISKFPAYEAILRKALTETCDVEKRINAAYSMFQIKSAQLDSSIDTGLSSQVESLSGSLEDDVLKSAKKLLDSLTGAIRPSQTNVNSLKKLREKVEGLAFLNGRFDTLIKKIVHIEQQMPLTGKLSIDETNLLSGLLHRMSTKANLSSLMNDLTTIEQGSVQPQQSFTPTTDDSEIDLSNDCDFGDFETPQESTSPTEKSVFF</sequence>
<dbReference type="Proteomes" id="UP000030675">
    <property type="component" value="Unassembled WGS sequence"/>
</dbReference>
<proteinExistence type="predicted"/>
<dbReference type="eggNOG" id="COG1737">
    <property type="taxonomic scope" value="Bacteria"/>
</dbReference>
<dbReference type="AlphaFoldDB" id="V5F5C0"/>
<feature type="compositionally biased region" description="Acidic residues" evidence="1">
    <location>
        <begin position="295"/>
        <end position="309"/>
    </location>
</feature>
<feature type="region of interest" description="Disordered" evidence="1">
    <location>
        <begin position="282"/>
        <end position="326"/>
    </location>
</feature>
<name>V5F5C0_PHOLE</name>
<gene>
    <name evidence="2" type="ORF">PLEI_0222</name>
</gene>
<feature type="compositionally biased region" description="Polar residues" evidence="1">
    <location>
        <begin position="313"/>
        <end position="326"/>
    </location>
</feature>
<reference evidence="3" key="1">
    <citation type="submission" date="2012-12" db="EMBL/GenBank/DDBJ databases">
        <title>Genome Sequence of Photobacterium leiognathi lrivu.4.1.</title>
        <authorList>
            <person name="Urbanczyk H."/>
            <person name="Ogura Y."/>
            <person name="Hayashi T."/>
            <person name="Dunlap P.V."/>
        </authorList>
    </citation>
    <scope>NUCLEOTIDE SEQUENCE [LARGE SCALE GENOMIC DNA]</scope>
    <source>
        <strain evidence="3">lrivu.4.1</strain>
    </source>
</reference>
<protein>
    <submittedName>
        <fullName evidence="2">Cobalamine biosynthesis domain protein</fullName>
    </submittedName>
</protein>
<dbReference type="RefSeq" id="WP_023931132.1">
    <property type="nucleotide sequence ID" value="NZ_DF196808.1"/>
</dbReference>